<dbReference type="AlphaFoldDB" id="A0A6C0D4C6"/>
<evidence type="ECO:0000256" key="1">
    <source>
        <dbReference type="SAM" id="MobiDB-lite"/>
    </source>
</evidence>
<proteinExistence type="predicted"/>
<accession>A0A6C0D4C6</accession>
<protein>
    <submittedName>
        <fullName evidence="2">Uncharacterized protein</fullName>
    </submittedName>
</protein>
<organism evidence="2">
    <name type="scientific">viral metagenome</name>
    <dbReference type="NCBI Taxonomy" id="1070528"/>
    <lineage>
        <taxon>unclassified sequences</taxon>
        <taxon>metagenomes</taxon>
        <taxon>organismal metagenomes</taxon>
    </lineage>
</organism>
<sequence>MSNEIEVFRITPKVGKCYMHAEATRTMIDNNGDTVYYTTNTPTYVGRLVRTERSGFGDSSTVINYFDNNGRETPVEYSYEGNTCFIEVNCRSRSRSRSHSRSRGRSSSLGRSTSNARLARSRSRSSSRGRGSNRRSRSRSGRS</sequence>
<feature type="compositionally biased region" description="Basic residues" evidence="1">
    <location>
        <begin position="92"/>
        <end position="104"/>
    </location>
</feature>
<dbReference type="EMBL" id="MN739530">
    <property type="protein sequence ID" value="QHT10954.1"/>
    <property type="molecule type" value="Genomic_DNA"/>
</dbReference>
<reference evidence="2" key="1">
    <citation type="journal article" date="2020" name="Nature">
        <title>Giant virus diversity and host interactions through global metagenomics.</title>
        <authorList>
            <person name="Schulz F."/>
            <person name="Roux S."/>
            <person name="Paez-Espino D."/>
            <person name="Jungbluth S."/>
            <person name="Walsh D.A."/>
            <person name="Denef V.J."/>
            <person name="McMahon K.D."/>
            <person name="Konstantinidis K.T."/>
            <person name="Eloe-Fadrosh E.A."/>
            <person name="Kyrpides N.C."/>
            <person name="Woyke T."/>
        </authorList>
    </citation>
    <scope>NUCLEOTIDE SEQUENCE</scope>
    <source>
        <strain evidence="2">GVMAG-M-3300023174-111</strain>
    </source>
</reference>
<evidence type="ECO:0000313" key="2">
    <source>
        <dbReference type="EMBL" id="QHT10954.1"/>
    </source>
</evidence>
<feature type="region of interest" description="Disordered" evidence="1">
    <location>
        <begin position="90"/>
        <end position="143"/>
    </location>
</feature>
<feature type="compositionally biased region" description="Low complexity" evidence="1">
    <location>
        <begin position="105"/>
        <end position="118"/>
    </location>
</feature>
<feature type="compositionally biased region" description="Basic residues" evidence="1">
    <location>
        <begin position="119"/>
        <end position="143"/>
    </location>
</feature>
<name>A0A6C0D4C6_9ZZZZ</name>